<dbReference type="Gene3D" id="3.60.10.10">
    <property type="entry name" value="Endonuclease/exonuclease/phosphatase"/>
    <property type="match status" value="1"/>
</dbReference>
<proteinExistence type="predicted"/>
<dbReference type="InterPro" id="IPR036691">
    <property type="entry name" value="Endo/exonu/phosph_ase_sf"/>
</dbReference>
<sequence length="157" mass="17942">MHFGIWNIRGLMDPTRQAEVMKFVISNNICCVSILETKLPTAHFETISCSMIFGWEWLSNFDYSVRGRIWVGWNPSLVEFVAELINAQIIHGAVKCLHLRTSLNLSVVYGEHTFVSRRPLWNDIIQLSSSLMDHSWMVAGDFNAIRDLSDRLGSPNT</sequence>
<comment type="caution">
    <text evidence="1">The sequence shown here is derived from an EMBL/GenBank/DDBJ whole genome shotgun (WGS) entry which is preliminary data.</text>
</comment>
<accession>A0A8T0CJ00</accession>
<keyword evidence="2" id="KW-1185">Reference proteome</keyword>
<reference evidence="1" key="1">
    <citation type="submission" date="2020-05" db="EMBL/GenBank/DDBJ databases">
        <title>WGS assembly of Corymbia citriodora subspecies variegata.</title>
        <authorList>
            <person name="Barry K."/>
            <person name="Hundley H."/>
            <person name="Shu S."/>
            <person name="Jenkins J."/>
            <person name="Grimwood J."/>
            <person name="Baten A."/>
        </authorList>
    </citation>
    <scope>NUCLEOTIDE SEQUENCE</scope>
    <source>
        <strain evidence="1">CV2-018</strain>
    </source>
</reference>
<dbReference type="AlphaFoldDB" id="A0A8T0CJ00"/>
<organism evidence="1 2">
    <name type="scientific">Corymbia citriodora subsp. variegata</name>
    <dbReference type="NCBI Taxonomy" id="360336"/>
    <lineage>
        <taxon>Eukaryota</taxon>
        <taxon>Viridiplantae</taxon>
        <taxon>Streptophyta</taxon>
        <taxon>Embryophyta</taxon>
        <taxon>Tracheophyta</taxon>
        <taxon>Spermatophyta</taxon>
        <taxon>Magnoliopsida</taxon>
        <taxon>eudicotyledons</taxon>
        <taxon>Gunneridae</taxon>
        <taxon>Pentapetalae</taxon>
        <taxon>rosids</taxon>
        <taxon>malvids</taxon>
        <taxon>Myrtales</taxon>
        <taxon>Myrtaceae</taxon>
        <taxon>Myrtoideae</taxon>
        <taxon>Eucalypteae</taxon>
        <taxon>Corymbia</taxon>
    </lineage>
</organism>
<dbReference type="Gramene" id="rna-gnl|WGS:JABURB|Cocit.L3230.1">
    <property type="protein sequence ID" value="cds-KAF7847204.1"/>
    <property type="gene ID" value="gene-BT93_L3230"/>
</dbReference>
<name>A0A8T0CJ00_CORYI</name>
<dbReference type="OrthoDB" id="1932741at2759"/>
<evidence type="ECO:0000313" key="2">
    <source>
        <dbReference type="Proteomes" id="UP000806378"/>
    </source>
</evidence>
<evidence type="ECO:0008006" key="3">
    <source>
        <dbReference type="Google" id="ProtNLM"/>
    </source>
</evidence>
<gene>
    <name evidence="1" type="ORF">BT93_L3230</name>
</gene>
<protein>
    <recommendedName>
        <fullName evidence="3">Endonuclease/exonuclease/phosphatase domain-containing protein</fullName>
    </recommendedName>
</protein>
<evidence type="ECO:0000313" key="1">
    <source>
        <dbReference type="EMBL" id="KAF7847204.1"/>
    </source>
</evidence>
<dbReference type="SUPFAM" id="SSF56219">
    <property type="entry name" value="DNase I-like"/>
    <property type="match status" value="1"/>
</dbReference>
<dbReference type="EMBL" id="MU091114">
    <property type="protein sequence ID" value="KAF7847204.1"/>
    <property type="molecule type" value="Genomic_DNA"/>
</dbReference>
<dbReference type="Proteomes" id="UP000806378">
    <property type="component" value="Unassembled WGS sequence"/>
</dbReference>